<evidence type="ECO:0000256" key="1">
    <source>
        <dbReference type="SAM" id="Phobius"/>
    </source>
</evidence>
<keyword evidence="1" id="KW-1133">Transmembrane helix</keyword>
<name>A0A0E4FTV6_9BRAD</name>
<dbReference type="Proteomes" id="UP000063308">
    <property type="component" value="Chromosome"/>
</dbReference>
<accession>A0A0E4FTV6</accession>
<dbReference type="AlphaFoldDB" id="A0A0E4FTV6"/>
<feature type="transmembrane region" description="Helical" evidence="1">
    <location>
        <begin position="60"/>
        <end position="79"/>
    </location>
</feature>
<sequence>MSARSTRQRRSAYSAEQTCARLECTQQMCYCRIASGELGRSASLRAEFGRKYVAAVEWRARMRILLLAIVLALTATWATDTVGQTRPPSGQPIPAQQQTYRSSDHSTLDWILCFSDMGADVSARIKGCEAALSSQRLSANDVRKLTARRDFLRIERELEIDRYLDQKASVGGKSAAPSGGTAEFSHSSLLAKPPELPLEEPLNRHFLFPMTDYFLFLLVLIAIDAMQRLWRRLTEATQGNASSEVPADLEQPSAATAASLVERPFWQPFKEIFQSNLNLSGWQATTQTRETNSNVFSQAEVIHGASPLGGGGSMQLRLRRSQRSGGLISSKVFFALDARAELSPEEKVLVSKYRLGKLVVYDSNARKKHQETAYGHFDEAAAGTSAGRGWWKNARGLASAAMMALSLRITVEGLMNGQHIECKDLSELLGAEAAILNACKNLRAYLDTAQTFDGREEVLEL</sequence>
<protein>
    <submittedName>
        <fullName evidence="2">Uncharacterized protein</fullName>
    </submittedName>
</protein>
<keyword evidence="1" id="KW-0812">Transmembrane</keyword>
<evidence type="ECO:0000313" key="3">
    <source>
        <dbReference type="Proteomes" id="UP000063308"/>
    </source>
</evidence>
<reference evidence="2 3" key="1">
    <citation type="submission" date="2014-11" db="EMBL/GenBank/DDBJ databases">
        <title>Symbiosis island explosion on the genome of extra-slow-growing strains of soybean bradyrhizobia with massive insertion sequences.</title>
        <authorList>
            <person name="Iida T."/>
            <person name="Minamisawa K."/>
        </authorList>
    </citation>
    <scope>NUCLEOTIDE SEQUENCE [LARGE SCALE GENOMIC DNA]</scope>
    <source>
        <strain evidence="2 3">NK6</strain>
    </source>
</reference>
<organism evidence="2 3">
    <name type="scientific">Bradyrhizobium diazoefficiens</name>
    <dbReference type="NCBI Taxonomy" id="1355477"/>
    <lineage>
        <taxon>Bacteria</taxon>
        <taxon>Pseudomonadati</taxon>
        <taxon>Pseudomonadota</taxon>
        <taxon>Alphaproteobacteria</taxon>
        <taxon>Hyphomicrobiales</taxon>
        <taxon>Nitrobacteraceae</taxon>
        <taxon>Bradyrhizobium</taxon>
    </lineage>
</organism>
<dbReference type="EMBL" id="AP014685">
    <property type="protein sequence ID" value="BAR57716.1"/>
    <property type="molecule type" value="Genomic_DNA"/>
</dbReference>
<proteinExistence type="predicted"/>
<gene>
    <name evidence="2" type="ORF">NK6_4549</name>
</gene>
<keyword evidence="1" id="KW-0472">Membrane</keyword>
<evidence type="ECO:0000313" key="2">
    <source>
        <dbReference type="EMBL" id="BAR57716.1"/>
    </source>
</evidence>